<evidence type="ECO:0000313" key="2">
    <source>
        <dbReference type="EMBL" id="KAG1541044.1"/>
    </source>
</evidence>
<evidence type="ECO:0000256" key="1">
    <source>
        <dbReference type="SAM" id="Coils"/>
    </source>
</evidence>
<accession>A0A9P6Y757</accession>
<protein>
    <submittedName>
        <fullName evidence="2">Uncharacterized protein</fullName>
    </submittedName>
</protein>
<dbReference type="OrthoDB" id="2266618at2759"/>
<evidence type="ECO:0000313" key="3">
    <source>
        <dbReference type="Proteomes" id="UP000717996"/>
    </source>
</evidence>
<sequence>MLNNIDIELPLSEQSDREKTVEEVTACLMSIQRMNCAFGPSAMKIDANITETFSSLSGFENIEEEKLQEIENNHEKEEGANIRTEIQAFSDTYVSKNE</sequence>
<name>A0A9P6Y757_RHIOR</name>
<dbReference type="AlphaFoldDB" id="A0A9P6Y757"/>
<dbReference type="Proteomes" id="UP000717996">
    <property type="component" value="Unassembled WGS sequence"/>
</dbReference>
<organism evidence="2 3">
    <name type="scientific">Rhizopus oryzae</name>
    <name type="common">Mucormycosis agent</name>
    <name type="synonym">Rhizopus arrhizus var. delemar</name>
    <dbReference type="NCBI Taxonomy" id="64495"/>
    <lineage>
        <taxon>Eukaryota</taxon>
        <taxon>Fungi</taxon>
        <taxon>Fungi incertae sedis</taxon>
        <taxon>Mucoromycota</taxon>
        <taxon>Mucoromycotina</taxon>
        <taxon>Mucoromycetes</taxon>
        <taxon>Mucorales</taxon>
        <taxon>Mucorineae</taxon>
        <taxon>Rhizopodaceae</taxon>
        <taxon>Rhizopus</taxon>
    </lineage>
</organism>
<reference evidence="2" key="1">
    <citation type="journal article" date="2020" name="Microb. Genom.">
        <title>Genetic diversity of clinical and environmental Mucorales isolates obtained from an investigation of mucormycosis cases among solid organ transplant recipients.</title>
        <authorList>
            <person name="Nguyen M.H."/>
            <person name="Kaul D."/>
            <person name="Muto C."/>
            <person name="Cheng S.J."/>
            <person name="Richter R.A."/>
            <person name="Bruno V.M."/>
            <person name="Liu G."/>
            <person name="Beyhan S."/>
            <person name="Sundermann A.J."/>
            <person name="Mounaud S."/>
            <person name="Pasculle A.W."/>
            <person name="Nierman W.C."/>
            <person name="Driscoll E."/>
            <person name="Cumbie R."/>
            <person name="Clancy C.J."/>
            <person name="Dupont C.L."/>
        </authorList>
    </citation>
    <scope>NUCLEOTIDE SEQUENCE</scope>
    <source>
        <strain evidence="2">GL16</strain>
    </source>
</reference>
<keyword evidence="1" id="KW-0175">Coiled coil</keyword>
<proteinExistence type="predicted"/>
<feature type="coiled-coil region" evidence="1">
    <location>
        <begin position="60"/>
        <end position="87"/>
    </location>
</feature>
<comment type="caution">
    <text evidence="2">The sequence shown here is derived from an EMBL/GenBank/DDBJ whole genome shotgun (WGS) entry which is preliminary data.</text>
</comment>
<dbReference type="EMBL" id="JAANIT010001302">
    <property type="protein sequence ID" value="KAG1541044.1"/>
    <property type="molecule type" value="Genomic_DNA"/>
</dbReference>
<gene>
    <name evidence="2" type="ORF">G6F51_008148</name>
</gene>